<evidence type="ECO:0000313" key="12">
    <source>
        <dbReference type="Proteomes" id="UP000266183"/>
    </source>
</evidence>
<keyword evidence="3" id="KW-0645">Protease</keyword>
<dbReference type="InterPro" id="IPR042089">
    <property type="entry name" value="Peptidase_M13_dom_2"/>
</dbReference>
<evidence type="ECO:0000256" key="8">
    <source>
        <dbReference type="SAM" id="SignalP"/>
    </source>
</evidence>
<dbReference type="AlphaFoldDB" id="A0A385SS00"/>
<dbReference type="Pfam" id="PF01431">
    <property type="entry name" value="Peptidase_M13"/>
    <property type="match status" value="1"/>
</dbReference>
<evidence type="ECO:0000256" key="6">
    <source>
        <dbReference type="ARBA" id="ARBA00022833"/>
    </source>
</evidence>
<dbReference type="GO" id="GO:0004222">
    <property type="term" value="F:metalloendopeptidase activity"/>
    <property type="evidence" value="ECO:0007669"/>
    <property type="project" value="InterPro"/>
</dbReference>
<dbReference type="GO" id="GO:0016485">
    <property type="term" value="P:protein processing"/>
    <property type="evidence" value="ECO:0007669"/>
    <property type="project" value="TreeGrafter"/>
</dbReference>
<dbReference type="RefSeq" id="WP_119756896.1">
    <property type="nucleotide sequence ID" value="NZ_CP032382.1"/>
</dbReference>
<evidence type="ECO:0000259" key="9">
    <source>
        <dbReference type="Pfam" id="PF01431"/>
    </source>
</evidence>
<evidence type="ECO:0000256" key="4">
    <source>
        <dbReference type="ARBA" id="ARBA00022723"/>
    </source>
</evidence>
<comment type="cofactor">
    <cofactor evidence="1">
        <name>Zn(2+)</name>
        <dbReference type="ChEBI" id="CHEBI:29105"/>
    </cofactor>
</comment>
<evidence type="ECO:0000313" key="11">
    <source>
        <dbReference type="EMBL" id="AYB33662.1"/>
    </source>
</evidence>
<keyword evidence="6" id="KW-0862">Zinc</keyword>
<protein>
    <submittedName>
        <fullName evidence="11">M13 family peptidase</fullName>
    </submittedName>
</protein>
<comment type="similarity">
    <text evidence="2">Belongs to the peptidase M13 family.</text>
</comment>
<dbReference type="PANTHER" id="PTHR11733:SF167">
    <property type="entry name" value="FI17812P1-RELATED"/>
    <property type="match status" value="1"/>
</dbReference>
<dbReference type="PROSITE" id="PS51257">
    <property type="entry name" value="PROKAR_LIPOPROTEIN"/>
    <property type="match status" value="1"/>
</dbReference>
<keyword evidence="12" id="KW-1185">Reference proteome</keyword>
<proteinExistence type="inferred from homology"/>
<dbReference type="PRINTS" id="PR00786">
    <property type="entry name" value="NEPRILYSIN"/>
</dbReference>
<dbReference type="InterPro" id="IPR018497">
    <property type="entry name" value="Peptidase_M13_C"/>
</dbReference>
<dbReference type="Gene3D" id="3.40.390.10">
    <property type="entry name" value="Collagenase (Catalytic Domain)"/>
    <property type="match status" value="1"/>
</dbReference>
<evidence type="ECO:0000256" key="7">
    <source>
        <dbReference type="ARBA" id="ARBA00023049"/>
    </source>
</evidence>
<feature type="signal peptide" evidence="8">
    <location>
        <begin position="1"/>
        <end position="24"/>
    </location>
</feature>
<reference evidence="12" key="1">
    <citation type="submission" date="2018-09" db="EMBL/GenBank/DDBJ databases">
        <title>Chryseolinea sp. KIS68-18 isolated from soil.</title>
        <authorList>
            <person name="Weon H.-Y."/>
            <person name="Kwon S.-W."/>
            <person name="Lee S.A."/>
        </authorList>
    </citation>
    <scope>NUCLEOTIDE SEQUENCE [LARGE SCALE GENOMIC DNA]</scope>
    <source>
        <strain evidence="12">KIS68-18</strain>
    </source>
</reference>
<evidence type="ECO:0000256" key="1">
    <source>
        <dbReference type="ARBA" id="ARBA00001947"/>
    </source>
</evidence>
<dbReference type="Gene3D" id="1.10.1380.10">
    <property type="entry name" value="Neutral endopeptidase , domain2"/>
    <property type="match status" value="1"/>
</dbReference>
<gene>
    <name evidence="11" type="ORF">D4L85_25130</name>
</gene>
<dbReference type="Proteomes" id="UP000266183">
    <property type="component" value="Chromosome"/>
</dbReference>
<dbReference type="GO" id="GO:0046872">
    <property type="term" value="F:metal ion binding"/>
    <property type="evidence" value="ECO:0007669"/>
    <property type="project" value="UniProtKB-KW"/>
</dbReference>
<keyword evidence="8" id="KW-0732">Signal</keyword>
<dbReference type="PROSITE" id="PS51885">
    <property type="entry name" value="NEPRILYSIN"/>
    <property type="match status" value="1"/>
</dbReference>
<dbReference type="InterPro" id="IPR024079">
    <property type="entry name" value="MetalloPept_cat_dom_sf"/>
</dbReference>
<dbReference type="GO" id="GO:0005886">
    <property type="term" value="C:plasma membrane"/>
    <property type="evidence" value="ECO:0007669"/>
    <property type="project" value="TreeGrafter"/>
</dbReference>
<evidence type="ECO:0000256" key="3">
    <source>
        <dbReference type="ARBA" id="ARBA00022670"/>
    </source>
</evidence>
<dbReference type="InterPro" id="IPR008753">
    <property type="entry name" value="Peptidase_M13_N"/>
</dbReference>
<dbReference type="SUPFAM" id="SSF55486">
    <property type="entry name" value="Metalloproteases ('zincins'), catalytic domain"/>
    <property type="match status" value="1"/>
</dbReference>
<accession>A0A385SS00</accession>
<dbReference type="Pfam" id="PF05649">
    <property type="entry name" value="Peptidase_M13_N"/>
    <property type="match status" value="1"/>
</dbReference>
<feature type="chain" id="PRO_5017257275" evidence="8">
    <location>
        <begin position="25"/>
        <end position="687"/>
    </location>
</feature>
<dbReference type="OrthoDB" id="9775677at2"/>
<dbReference type="EMBL" id="CP032382">
    <property type="protein sequence ID" value="AYB33662.1"/>
    <property type="molecule type" value="Genomic_DNA"/>
</dbReference>
<feature type="domain" description="Peptidase M13 C-terminal" evidence="9">
    <location>
        <begin position="482"/>
        <end position="683"/>
    </location>
</feature>
<keyword evidence="5" id="KW-0378">Hydrolase</keyword>
<evidence type="ECO:0000259" key="10">
    <source>
        <dbReference type="Pfam" id="PF05649"/>
    </source>
</evidence>
<dbReference type="CDD" id="cd08662">
    <property type="entry name" value="M13"/>
    <property type="match status" value="1"/>
</dbReference>
<dbReference type="KEGG" id="chk:D4L85_25130"/>
<dbReference type="PANTHER" id="PTHR11733">
    <property type="entry name" value="ZINC METALLOPROTEASE FAMILY M13 NEPRILYSIN-RELATED"/>
    <property type="match status" value="1"/>
</dbReference>
<evidence type="ECO:0000256" key="5">
    <source>
        <dbReference type="ARBA" id="ARBA00022801"/>
    </source>
</evidence>
<sequence>MKKLAHVVLAGVALAAVSCSTKKAEEDKLPEGVGINLSYVDTTVRPQDDFFKYVNGGWIAKTNIPADQGRWGSFNELREYNNDVVLKVLKKAAENTQLYPEGTDQRKASDFYSIGMDSTLAERVGITPIKPILAQIEAIKSKNDIQAYLVEDVLTGGGAFFGLGILPDLKNSKKMGAYLGSGGIGLPERDYYLKDDAKSKETREKYKEYLTKLFTLALVSDTKAKADAATVLRLETDLAKATLSKEDSRNPVKQYNPRTVAELTKLTPSINWKAYFHGLNVHEDTIIVTEPEFMKAYEKIVNTYKIDDIKTYLKAALLRGSSPFLNHDFVDASFEFNTKYLRGTDKMRPRWKRVLDVTDSYLGEAMGKLYVDEAFPPEAKKKALEMVENIKLAFADRINSLDWMSDSTKKSALHKLSTFTVKIGYPDKWHDYSKLTIEKAPEKASYFGNALAASRFQVIEQIEKLGKPVDKTEWQMTPQTVNAYYNPLFNEIVFPAGILQPPFYDYRADEAVNYGGIGSVIGHEISHGFDDQGSQFDADGNLKNWWQSVDLDKFQGKGKAYAKQFDKYEPLPGVFVQGQFTLGENIGDLGGLAVAYEGLQRFYKDHKKPGPIDGLTPEQRFFMSWGTIWRTKYRDEALRTQVLTDPHSPGMYRANGPLSNFEPFYKAYDVKEGDKMFRPDSARVKIW</sequence>
<name>A0A385SS00_9BACT</name>
<organism evidence="11 12">
    <name type="scientific">Chryseolinea soli</name>
    <dbReference type="NCBI Taxonomy" id="2321403"/>
    <lineage>
        <taxon>Bacteria</taxon>
        <taxon>Pseudomonadati</taxon>
        <taxon>Bacteroidota</taxon>
        <taxon>Cytophagia</taxon>
        <taxon>Cytophagales</taxon>
        <taxon>Fulvivirgaceae</taxon>
        <taxon>Chryseolinea</taxon>
    </lineage>
</organism>
<evidence type="ECO:0000256" key="2">
    <source>
        <dbReference type="ARBA" id="ARBA00007357"/>
    </source>
</evidence>
<feature type="domain" description="Peptidase M13 N-terminal" evidence="10">
    <location>
        <begin position="46"/>
        <end position="426"/>
    </location>
</feature>
<keyword evidence="4" id="KW-0479">Metal-binding</keyword>
<keyword evidence="7" id="KW-0482">Metalloprotease</keyword>
<dbReference type="InterPro" id="IPR000718">
    <property type="entry name" value="Peptidase_M13"/>
</dbReference>